<accession>U7D8J6</accession>
<dbReference type="PATRIC" id="fig|1313304.3.peg.1673"/>
<comment type="caution">
    <text evidence="1">The sequence shown here is derived from an EMBL/GenBank/DDBJ whole genome shotgun (WGS) entry which is preliminary data.</text>
</comment>
<evidence type="ECO:0008006" key="3">
    <source>
        <dbReference type="Google" id="ProtNLM"/>
    </source>
</evidence>
<name>U7D8J6_9BACT</name>
<dbReference type="EMBL" id="ASJR01000014">
    <property type="protein sequence ID" value="ERP31407.1"/>
    <property type="molecule type" value="Genomic_DNA"/>
</dbReference>
<dbReference type="Proteomes" id="UP000017148">
    <property type="component" value="Unassembled WGS sequence"/>
</dbReference>
<sequence>MIHLILSLDYELFGNGAGDTKKIKIEPTSRLLSICNKHGAKLTIMCEVAEYWAFKKAEEEGLLSHLSYSPSRLIEEQLRYAISHGHDVQLHLHPQWIGAKYTNGLWHLNMEQYRIADLPHGLGDIDDEFSILGALKKGKDTLENLLKPIKHDYTCSSFRAGGYYVQPEKEVIAAMKQLGILLDSSVVKGLKIDSPWKLDYTDAYKNYGYWWSKEDSLTEQGNAGEGILELPVFSEMKPYFLNFLPQKLMATLKRRKIEKSDPHRSINRKASTPSSSTVLQKLFSPHPHNLDFCKLSAGEMYRTVLNIVNNNKNSDIVPIVLIGHNKDFWNDRQLSRFLHKIAKHPDVRFSTFSNIQKEILNK</sequence>
<dbReference type="AlphaFoldDB" id="U7D8J6"/>
<gene>
    <name evidence="1" type="ORF">CALK_1757</name>
</gene>
<proteinExistence type="predicted"/>
<keyword evidence="2" id="KW-1185">Reference proteome</keyword>
<dbReference type="eggNOG" id="COG0726">
    <property type="taxonomic scope" value="Bacteria"/>
</dbReference>
<reference evidence="1 2" key="1">
    <citation type="journal article" date="2013" name="Environ. Microbiol.">
        <title>Genome analysis of Chitinivibrio alkaliphilus gen. nov., sp. nov., a novel extremely haloalkaliphilic anaerobic chitinolytic bacterium from the candidate phylum Termite Group 3.</title>
        <authorList>
            <person name="Sorokin D.Y."/>
            <person name="Gumerov V.M."/>
            <person name="Rakitin A.L."/>
            <person name="Beletsky A.V."/>
            <person name="Damste J.S."/>
            <person name="Muyzer G."/>
            <person name="Mardanov A.V."/>
            <person name="Ravin N.V."/>
        </authorList>
    </citation>
    <scope>NUCLEOTIDE SEQUENCE [LARGE SCALE GENOMIC DNA]</scope>
    <source>
        <strain evidence="1 2">ACht1</strain>
    </source>
</reference>
<evidence type="ECO:0000313" key="2">
    <source>
        <dbReference type="Proteomes" id="UP000017148"/>
    </source>
</evidence>
<dbReference type="OrthoDB" id="8597776at2"/>
<dbReference type="GO" id="GO:0005975">
    <property type="term" value="P:carbohydrate metabolic process"/>
    <property type="evidence" value="ECO:0007669"/>
    <property type="project" value="InterPro"/>
</dbReference>
<dbReference type="RefSeq" id="WP_022637192.1">
    <property type="nucleotide sequence ID" value="NZ_ASJR01000014.1"/>
</dbReference>
<evidence type="ECO:0000313" key="1">
    <source>
        <dbReference type="EMBL" id="ERP31407.1"/>
    </source>
</evidence>
<protein>
    <recommendedName>
        <fullName evidence="3">Polysaccharide deacetylase</fullName>
    </recommendedName>
</protein>
<dbReference type="InterPro" id="IPR011330">
    <property type="entry name" value="Glyco_hydro/deAcase_b/a-brl"/>
</dbReference>
<dbReference type="STRING" id="1313304.CALK_1757"/>
<dbReference type="SUPFAM" id="SSF88713">
    <property type="entry name" value="Glycoside hydrolase/deacetylase"/>
    <property type="match status" value="1"/>
</dbReference>
<organism evidence="1 2">
    <name type="scientific">Chitinivibrio alkaliphilus ACht1</name>
    <dbReference type="NCBI Taxonomy" id="1313304"/>
    <lineage>
        <taxon>Bacteria</taxon>
        <taxon>Pseudomonadati</taxon>
        <taxon>Fibrobacterota</taxon>
        <taxon>Chitinivibrionia</taxon>
        <taxon>Chitinivibrionales</taxon>
        <taxon>Chitinivibrionaceae</taxon>
        <taxon>Chitinivibrio</taxon>
    </lineage>
</organism>
<dbReference type="Gene3D" id="3.20.20.370">
    <property type="entry name" value="Glycoside hydrolase/deacetylase"/>
    <property type="match status" value="1"/>
</dbReference>